<evidence type="ECO:0000256" key="1">
    <source>
        <dbReference type="SAM" id="MobiDB-lite"/>
    </source>
</evidence>
<dbReference type="GO" id="GO:0008270">
    <property type="term" value="F:zinc ion binding"/>
    <property type="evidence" value="ECO:0007669"/>
    <property type="project" value="InterPro"/>
</dbReference>
<dbReference type="Proteomes" id="UP000054097">
    <property type="component" value="Unassembled WGS sequence"/>
</dbReference>
<evidence type="ECO:0008006" key="4">
    <source>
        <dbReference type="Google" id="ProtNLM"/>
    </source>
</evidence>
<feature type="region of interest" description="Disordered" evidence="1">
    <location>
        <begin position="463"/>
        <end position="507"/>
    </location>
</feature>
<accession>A0A0C3BNU6</accession>
<dbReference type="CDD" id="cd00067">
    <property type="entry name" value="GAL4"/>
    <property type="match status" value="1"/>
</dbReference>
<dbReference type="InterPro" id="IPR001138">
    <property type="entry name" value="Zn2Cys6_DnaBD"/>
</dbReference>
<evidence type="ECO:0000313" key="2">
    <source>
        <dbReference type="EMBL" id="KIM33769.1"/>
    </source>
</evidence>
<feature type="region of interest" description="Disordered" evidence="1">
    <location>
        <begin position="404"/>
        <end position="449"/>
    </location>
</feature>
<protein>
    <recommendedName>
        <fullName evidence="4">Zn(2)-C6 fungal-type domain-containing protein</fullName>
    </recommendedName>
</protein>
<dbReference type="InterPro" id="IPR036864">
    <property type="entry name" value="Zn2-C6_fun-type_DNA-bd_sf"/>
</dbReference>
<keyword evidence="3" id="KW-1185">Reference proteome</keyword>
<proteinExistence type="predicted"/>
<dbReference type="GO" id="GO:0000981">
    <property type="term" value="F:DNA-binding transcription factor activity, RNA polymerase II-specific"/>
    <property type="evidence" value="ECO:0007669"/>
    <property type="project" value="InterPro"/>
</dbReference>
<feature type="compositionally biased region" description="Polar residues" evidence="1">
    <location>
        <begin position="494"/>
        <end position="507"/>
    </location>
</feature>
<feature type="compositionally biased region" description="Low complexity" evidence="1">
    <location>
        <begin position="478"/>
        <end position="489"/>
    </location>
</feature>
<evidence type="ECO:0000313" key="3">
    <source>
        <dbReference type="Proteomes" id="UP000054097"/>
    </source>
</evidence>
<feature type="compositionally biased region" description="Polar residues" evidence="1">
    <location>
        <begin position="216"/>
        <end position="229"/>
    </location>
</feature>
<sequence length="507" mass="55685">MSSSVPITVYASPMTSQLYQPGAELEAEHPMWHPALDVIPSQPHPTAAHSYTWPIESDHSGASESVYKHPFSDLHSPVMDIVQPAPTRHIDAKHLESQSVIHSPDMALPHQPLYQQPLQQQQQQHHYVLVPEHEYESVHYYEAQVESSHSIPLGYYHGGQPAFYHGGAAVGYSVYSPYVHMQPSCPPTSYIQPYSTAVYGYTPPMTRRNSYAPYTPASSNPSSGNTSPQFDHLESPYEYETDALPTPITPTALPRSHMSPAANLLLAQAGITSEPITMLSSYHPQETVAPFETRSMHPEAHFQDATPYQPLSPVSPVLDRPVATSDVFSKAPAPASPLTPTAVVGFVVESGQPDDDLNEEAEIPAGATQTQAQAAERLKKLRERRHVIACSFCRGRKIACHSPVRVSQETEDGIPEGVVQSSSAQDDEYKPKTGSSSSRRVQPAGAERPACDNCVRRGRECVYPPRVPRVPRRRRKTATAAPAPPTTTVEHQHSQYPGATINTQLLQ</sequence>
<organism evidence="2 3">
    <name type="scientific">Serendipita vermifera MAFF 305830</name>
    <dbReference type="NCBI Taxonomy" id="933852"/>
    <lineage>
        <taxon>Eukaryota</taxon>
        <taxon>Fungi</taxon>
        <taxon>Dikarya</taxon>
        <taxon>Basidiomycota</taxon>
        <taxon>Agaricomycotina</taxon>
        <taxon>Agaricomycetes</taxon>
        <taxon>Sebacinales</taxon>
        <taxon>Serendipitaceae</taxon>
        <taxon>Serendipita</taxon>
    </lineage>
</organism>
<dbReference type="HOGENOM" id="CLU_537657_0_0_1"/>
<dbReference type="EMBL" id="KN824277">
    <property type="protein sequence ID" value="KIM33769.1"/>
    <property type="molecule type" value="Genomic_DNA"/>
</dbReference>
<dbReference type="Gene3D" id="4.10.240.10">
    <property type="entry name" value="Zn(2)-C6 fungal-type DNA-binding domain"/>
    <property type="match status" value="1"/>
</dbReference>
<dbReference type="OrthoDB" id="39175at2759"/>
<gene>
    <name evidence="2" type="ORF">M408DRAFT_84956</name>
</gene>
<dbReference type="STRING" id="933852.A0A0C3BNU6"/>
<dbReference type="AlphaFoldDB" id="A0A0C3BNU6"/>
<feature type="region of interest" description="Disordered" evidence="1">
    <location>
        <begin position="210"/>
        <end position="233"/>
    </location>
</feature>
<reference evidence="2 3" key="1">
    <citation type="submission" date="2014-04" db="EMBL/GenBank/DDBJ databases">
        <authorList>
            <consortium name="DOE Joint Genome Institute"/>
            <person name="Kuo A."/>
            <person name="Zuccaro A."/>
            <person name="Kohler A."/>
            <person name="Nagy L.G."/>
            <person name="Floudas D."/>
            <person name="Copeland A."/>
            <person name="Barry K.W."/>
            <person name="Cichocki N."/>
            <person name="Veneault-Fourrey C."/>
            <person name="LaButti K."/>
            <person name="Lindquist E.A."/>
            <person name="Lipzen A."/>
            <person name="Lundell T."/>
            <person name="Morin E."/>
            <person name="Murat C."/>
            <person name="Sun H."/>
            <person name="Tunlid A."/>
            <person name="Henrissat B."/>
            <person name="Grigoriev I.V."/>
            <person name="Hibbett D.S."/>
            <person name="Martin F."/>
            <person name="Nordberg H.P."/>
            <person name="Cantor M.N."/>
            <person name="Hua S.X."/>
        </authorList>
    </citation>
    <scope>NUCLEOTIDE SEQUENCE [LARGE SCALE GENOMIC DNA]</scope>
    <source>
        <strain evidence="2 3">MAFF 305830</strain>
    </source>
</reference>
<name>A0A0C3BNU6_SERVB</name>
<reference evidence="3" key="2">
    <citation type="submission" date="2015-01" db="EMBL/GenBank/DDBJ databases">
        <title>Evolutionary Origins and Diversification of the Mycorrhizal Mutualists.</title>
        <authorList>
            <consortium name="DOE Joint Genome Institute"/>
            <consortium name="Mycorrhizal Genomics Consortium"/>
            <person name="Kohler A."/>
            <person name="Kuo A."/>
            <person name="Nagy L.G."/>
            <person name="Floudas D."/>
            <person name="Copeland A."/>
            <person name="Barry K.W."/>
            <person name="Cichocki N."/>
            <person name="Veneault-Fourrey C."/>
            <person name="LaButti K."/>
            <person name="Lindquist E.A."/>
            <person name="Lipzen A."/>
            <person name="Lundell T."/>
            <person name="Morin E."/>
            <person name="Murat C."/>
            <person name="Riley R."/>
            <person name="Ohm R."/>
            <person name="Sun H."/>
            <person name="Tunlid A."/>
            <person name="Henrissat B."/>
            <person name="Grigoriev I.V."/>
            <person name="Hibbett D.S."/>
            <person name="Martin F."/>
        </authorList>
    </citation>
    <scope>NUCLEOTIDE SEQUENCE [LARGE SCALE GENOMIC DNA]</scope>
    <source>
        <strain evidence="3">MAFF 305830</strain>
    </source>
</reference>